<evidence type="ECO:0000256" key="1">
    <source>
        <dbReference type="SAM" id="Phobius"/>
    </source>
</evidence>
<dbReference type="AlphaFoldDB" id="A0A1E5XND0"/>
<dbReference type="RefSeq" id="WP_069910765.1">
    <property type="nucleotide sequence ID" value="NZ_LAJE02000238.1"/>
</dbReference>
<dbReference type="EMBL" id="LAJE02000238">
    <property type="protein sequence ID" value="OEO30004.1"/>
    <property type="molecule type" value="Genomic_DNA"/>
</dbReference>
<feature type="transmembrane region" description="Helical" evidence="1">
    <location>
        <begin position="93"/>
        <end position="113"/>
    </location>
</feature>
<feature type="transmembrane region" description="Helical" evidence="1">
    <location>
        <begin position="21"/>
        <end position="49"/>
    </location>
</feature>
<evidence type="ECO:0000313" key="2">
    <source>
        <dbReference type="EMBL" id="OEO30004.1"/>
    </source>
</evidence>
<comment type="caution">
    <text evidence="2">The sequence shown here is derived from an EMBL/GenBank/DDBJ whole genome shotgun (WGS) entry which is preliminary data.</text>
</comment>
<reference evidence="2 3" key="1">
    <citation type="journal article" date="2015" name="Genome Announc.">
        <title>Genome Assemblies of Three Soil-Associated Devosia species: D. insulae, D. limi, and D. soli.</title>
        <authorList>
            <person name="Hassan Y.I."/>
            <person name="Lepp D."/>
            <person name="Zhou T."/>
        </authorList>
    </citation>
    <scope>NUCLEOTIDE SEQUENCE [LARGE SCALE GENOMIC DNA]</scope>
    <source>
        <strain evidence="2 3">DS-56</strain>
    </source>
</reference>
<keyword evidence="1" id="KW-0472">Membrane</keyword>
<feature type="transmembrane region" description="Helical" evidence="1">
    <location>
        <begin position="61"/>
        <end position="81"/>
    </location>
</feature>
<protein>
    <submittedName>
        <fullName evidence="2">Uncharacterized protein</fullName>
    </submittedName>
</protein>
<name>A0A1E5XND0_9HYPH</name>
<keyword evidence="1" id="KW-0812">Transmembrane</keyword>
<dbReference type="Proteomes" id="UP000095463">
    <property type="component" value="Unassembled WGS sequence"/>
</dbReference>
<evidence type="ECO:0000313" key="3">
    <source>
        <dbReference type="Proteomes" id="UP000095463"/>
    </source>
</evidence>
<keyword evidence="1" id="KW-1133">Transmembrane helix</keyword>
<keyword evidence="3" id="KW-1185">Reference proteome</keyword>
<gene>
    <name evidence="2" type="ORF">VW23_023325</name>
</gene>
<dbReference type="OrthoDB" id="7949656at2"/>
<proteinExistence type="predicted"/>
<accession>A0A1E5XND0</accession>
<organism evidence="2 3">
    <name type="scientific">Devosia insulae DS-56</name>
    <dbReference type="NCBI Taxonomy" id="1116389"/>
    <lineage>
        <taxon>Bacteria</taxon>
        <taxon>Pseudomonadati</taxon>
        <taxon>Pseudomonadota</taxon>
        <taxon>Alphaproteobacteria</taxon>
        <taxon>Hyphomicrobiales</taxon>
        <taxon>Devosiaceae</taxon>
        <taxon>Devosia</taxon>
    </lineage>
</organism>
<sequence>MTTDNFTAPRKDRSHKLAPRYVTWSAIAAPVLVLTGWAFIAAVPIALLLWGTWTDKRVRALRWWSGLTALLYAIPLVQYLLRTDPEASMSSMLHPAIGIAIALSAVVVVLKIFKNHRD</sequence>